<dbReference type="InterPro" id="IPR011527">
    <property type="entry name" value="ABC1_TM_dom"/>
</dbReference>
<keyword evidence="5" id="KW-0547">Nucleotide-binding</keyword>
<dbReference type="PROSITE" id="PS00211">
    <property type="entry name" value="ABC_TRANSPORTER_1"/>
    <property type="match status" value="1"/>
</dbReference>
<feature type="transmembrane region" description="Helical" evidence="14">
    <location>
        <begin position="187"/>
        <end position="207"/>
    </location>
</feature>
<evidence type="ECO:0000256" key="12">
    <source>
        <dbReference type="ARBA" id="ARBA00040792"/>
    </source>
</evidence>
<dbReference type="SUPFAM" id="SSF90123">
    <property type="entry name" value="ABC transporter transmembrane region"/>
    <property type="match status" value="1"/>
</dbReference>
<evidence type="ECO:0000313" key="17">
    <source>
        <dbReference type="EMBL" id="VVT52995.1"/>
    </source>
</evidence>
<feature type="transmembrane region" description="Helical" evidence="14">
    <location>
        <begin position="301"/>
        <end position="319"/>
    </location>
</feature>
<reference evidence="17 18" key="1">
    <citation type="submission" date="2019-09" db="EMBL/GenBank/DDBJ databases">
        <authorList>
            <person name="Brejova B."/>
        </authorList>
    </citation>
    <scope>NUCLEOTIDE SEQUENCE [LARGE SCALE GENOMIC DNA]</scope>
</reference>
<dbReference type="InterPro" id="IPR036640">
    <property type="entry name" value="ABC1_TM_sf"/>
</dbReference>
<dbReference type="GO" id="GO:0006879">
    <property type="term" value="P:intracellular iron ion homeostasis"/>
    <property type="evidence" value="ECO:0007669"/>
    <property type="project" value="TreeGrafter"/>
</dbReference>
<dbReference type="CDD" id="cd18582">
    <property type="entry name" value="ABC_6TM_ATM1_ABCB7"/>
    <property type="match status" value="1"/>
</dbReference>
<proteinExistence type="inferred from homology"/>
<comment type="subunit">
    <text evidence="2">Homodimer.</text>
</comment>
<dbReference type="GO" id="GO:0140466">
    <property type="term" value="P:iron-sulfur cluster export from the mitochondrion"/>
    <property type="evidence" value="ECO:0007669"/>
    <property type="project" value="UniProtKB-ARBA"/>
</dbReference>
<keyword evidence="8 14" id="KW-1133">Transmembrane helix</keyword>
<keyword evidence="4 14" id="KW-0812">Transmembrane</keyword>
<dbReference type="OrthoDB" id="6500128at2759"/>
<dbReference type="InterPro" id="IPR003439">
    <property type="entry name" value="ABC_transporter-like_ATP-bd"/>
</dbReference>
<feature type="domain" description="ABC transporter" evidence="15">
    <location>
        <begin position="478"/>
        <end position="714"/>
    </location>
</feature>
<evidence type="ECO:0000256" key="8">
    <source>
        <dbReference type="ARBA" id="ARBA00022989"/>
    </source>
</evidence>
<dbReference type="GO" id="GO:0016887">
    <property type="term" value="F:ATP hydrolysis activity"/>
    <property type="evidence" value="ECO:0007669"/>
    <property type="project" value="InterPro"/>
</dbReference>
<keyword evidence="7" id="KW-1278">Translocase</keyword>
<evidence type="ECO:0000256" key="11">
    <source>
        <dbReference type="ARBA" id="ARBA00039906"/>
    </source>
</evidence>
<evidence type="ECO:0000256" key="7">
    <source>
        <dbReference type="ARBA" id="ARBA00022967"/>
    </source>
</evidence>
<dbReference type="InterPro" id="IPR017871">
    <property type="entry name" value="ABC_transporter-like_CS"/>
</dbReference>
<organism evidence="17 18">
    <name type="scientific">Magnusiomyces paraingens</name>
    <dbReference type="NCBI Taxonomy" id="2606893"/>
    <lineage>
        <taxon>Eukaryota</taxon>
        <taxon>Fungi</taxon>
        <taxon>Dikarya</taxon>
        <taxon>Ascomycota</taxon>
        <taxon>Saccharomycotina</taxon>
        <taxon>Dipodascomycetes</taxon>
        <taxon>Dipodascales</taxon>
        <taxon>Dipodascaceae</taxon>
        <taxon>Magnusiomyces</taxon>
    </lineage>
</organism>
<evidence type="ECO:0000259" key="15">
    <source>
        <dbReference type="PROSITE" id="PS50893"/>
    </source>
</evidence>
<dbReference type="Gene3D" id="1.20.1560.10">
    <property type="entry name" value="ABC transporter type 1, transmembrane domain"/>
    <property type="match status" value="1"/>
</dbReference>
<accession>A0A5E8BWC2</accession>
<dbReference type="InterPro" id="IPR039421">
    <property type="entry name" value="Type_1_exporter"/>
</dbReference>
<keyword evidence="6" id="KW-0067">ATP-binding</keyword>
<dbReference type="FunFam" id="3.40.50.300:FF:000186">
    <property type="entry name" value="ATP-binding cassette sub-family B member 7, mitochondrial"/>
    <property type="match status" value="1"/>
</dbReference>
<dbReference type="PANTHER" id="PTHR24221">
    <property type="entry name" value="ATP-BINDING CASSETTE SUB-FAMILY B"/>
    <property type="match status" value="1"/>
</dbReference>
<evidence type="ECO:0000256" key="10">
    <source>
        <dbReference type="ARBA" id="ARBA00024363"/>
    </source>
</evidence>
<evidence type="ECO:0000256" key="1">
    <source>
        <dbReference type="ARBA" id="ARBA00004448"/>
    </source>
</evidence>
<evidence type="ECO:0000256" key="3">
    <source>
        <dbReference type="ARBA" id="ARBA00022448"/>
    </source>
</evidence>
<feature type="transmembrane region" description="Helical" evidence="14">
    <location>
        <begin position="154"/>
        <end position="175"/>
    </location>
</feature>
<comment type="subcellular location">
    <subcellularLocation>
        <location evidence="1">Mitochondrion inner membrane</location>
        <topology evidence="1">Multi-pass membrane protein</topology>
    </subcellularLocation>
</comment>
<dbReference type="GO" id="GO:0140359">
    <property type="term" value="F:ABC-type transporter activity"/>
    <property type="evidence" value="ECO:0007669"/>
    <property type="project" value="InterPro"/>
</dbReference>
<name>A0A5E8BWC2_9ASCO</name>
<keyword evidence="3" id="KW-0813">Transport</keyword>
<evidence type="ECO:0000256" key="14">
    <source>
        <dbReference type="SAM" id="Phobius"/>
    </source>
</evidence>
<dbReference type="InterPro" id="IPR003593">
    <property type="entry name" value="AAA+_ATPase"/>
</dbReference>
<dbReference type="PROSITE" id="PS50893">
    <property type="entry name" value="ABC_TRANSPORTER_2"/>
    <property type="match status" value="1"/>
</dbReference>
<dbReference type="RefSeq" id="XP_031853960.1">
    <property type="nucleotide sequence ID" value="XM_031998069.1"/>
</dbReference>
<dbReference type="Pfam" id="PF00664">
    <property type="entry name" value="ABC_membrane"/>
    <property type="match status" value="1"/>
</dbReference>
<evidence type="ECO:0000256" key="13">
    <source>
        <dbReference type="ARBA" id="ARBA00045666"/>
    </source>
</evidence>
<dbReference type="Gene3D" id="3.40.50.300">
    <property type="entry name" value="P-loop containing nucleotide triphosphate hydrolases"/>
    <property type="match status" value="1"/>
</dbReference>
<dbReference type="PROSITE" id="PS50929">
    <property type="entry name" value="ABC_TM1F"/>
    <property type="match status" value="1"/>
</dbReference>
<evidence type="ECO:0000256" key="2">
    <source>
        <dbReference type="ARBA" id="ARBA00011738"/>
    </source>
</evidence>
<feature type="transmembrane region" description="Helical" evidence="14">
    <location>
        <begin position="268"/>
        <end position="295"/>
    </location>
</feature>
<evidence type="ECO:0000256" key="4">
    <source>
        <dbReference type="ARBA" id="ARBA00022692"/>
    </source>
</evidence>
<feature type="domain" description="ABC transmembrane type-1" evidence="16">
    <location>
        <begin position="155"/>
        <end position="444"/>
    </location>
</feature>
<keyword evidence="9 14" id="KW-0472">Membrane</keyword>
<dbReference type="FunFam" id="1.20.1560.10:FF:000004">
    <property type="entry name" value="ATP-binding cassette sub-family B member 7"/>
    <property type="match status" value="1"/>
</dbReference>
<dbReference type="EMBL" id="CABVLU010000003">
    <property type="protein sequence ID" value="VVT52995.1"/>
    <property type="molecule type" value="Genomic_DNA"/>
</dbReference>
<sequence>MSTLNNGLIASARGYSSLLTTCSRSQPTRIRIFNSPVTKTLARRFMSSVNGNNFKGPAKPHVPLFSSNNTTKKSTGIFRLLSQRSLLSKLNFRSIHHSPKFGFNSSSTSDKRQNILLSENQAPTSTGDEIQRTILKNLVKYLWPKSSRSARIRVVIALSLLILAKILNVQVPFIFKGIIDDMNIDWATQAGTAAIVIGAAVLGYGFARFGAVLFGELRNAIFATVAQSAIRQVALSTFQHLLKLDLGFHLSRQTGGVTRAIDRGTKGISYVLTSMVFHIIPISLEISLVCGILSYNYGVNFALVTLLTMLTYSIFTIQTTTWRARFRRRANAADNKAATVALDSLINFESVKYFNNEGYQAQKYDSALSQYEKSSIQVQQSLAFLNSGQNFIFSSALTAMMYMACSGVADGSLTVGDLVLVNQLVFQLSVPLNFLGSVYRDLKQALLDMETLFKLQDVNVTIQDKPDAKPLDFKGGEIRFENVSFGYHPNRMILKNATFTIPAGQKVAVVGPSGSGKSTILRLLFRFYDVDQGRILVDGQDIRDVTLDSLRKAIGVVPQDTPLFNDTIRNNIRYGRLDANDQEVEEVTNRVHLRRLIDQLPEGYETKVGERGLMISGGEKQRLAISRVLLKNPPIIFFDEATSALDTETEKLLLQNINSITKDKKLTSVFIAHRLRTVADTDKIIVLKDGSVLEEGSHTQLLADKSSFYHNLWESQENLSLAIEEDEAVEGPTTEKTNL</sequence>
<dbReference type="SUPFAM" id="SSF52540">
    <property type="entry name" value="P-loop containing nucleoside triphosphate hydrolases"/>
    <property type="match status" value="1"/>
</dbReference>
<dbReference type="AlphaFoldDB" id="A0A5E8BWC2"/>
<dbReference type="CDD" id="cd03253">
    <property type="entry name" value="ABCC_ATM1_transporter"/>
    <property type="match status" value="1"/>
</dbReference>
<dbReference type="InterPro" id="IPR027417">
    <property type="entry name" value="P-loop_NTPase"/>
</dbReference>
<evidence type="ECO:0000259" key="16">
    <source>
        <dbReference type="PROSITE" id="PS50929"/>
    </source>
</evidence>
<dbReference type="SMART" id="SM00382">
    <property type="entry name" value="AAA"/>
    <property type="match status" value="1"/>
</dbReference>
<dbReference type="GO" id="GO:0005743">
    <property type="term" value="C:mitochondrial inner membrane"/>
    <property type="evidence" value="ECO:0007669"/>
    <property type="project" value="UniProtKB-SubCell"/>
</dbReference>
<protein>
    <recommendedName>
        <fullName evidence="11">Iron-sulfur clusters transporter ATM1, mitochondrial</fullName>
    </recommendedName>
    <alternativeName>
        <fullName evidence="12">Iron-sulfur clusters transporter atm1, mitochondrial</fullName>
    </alternativeName>
</protein>
<gene>
    <name evidence="17" type="ORF">SAPINGB_P003351</name>
</gene>
<evidence type="ECO:0000256" key="9">
    <source>
        <dbReference type="ARBA" id="ARBA00023136"/>
    </source>
</evidence>
<dbReference type="Pfam" id="PF00005">
    <property type="entry name" value="ABC_tran"/>
    <property type="match status" value="1"/>
</dbReference>
<dbReference type="Proteomes" id="UP000398389">
    <property type="component" value="Unassembled WGS sequence"/>
</dbReference>
<dbReference type="GO" id="GO:0005524">
    <property type="term" value="F:ATP binding"/>
    <property type="evidence" value="ECO:0007669"/>
    <property type="project" value="UniProtKB-KW"/>
</dbReference>
<evidence type="ECO:0000313" key="18">
    <source>
        <dbReference type="Proteomes" id="UP000398389"/>
    </source>
</evidence>
<keyword evidence="18" id="KW-1185">Reference proteome</keyword>
<comment type="similarity">
    <text evidence="10">Belongs to the ABC transporter superfamily. ABCB family. Heavy Metal importer (TC 3.A.1.210) subfamily.</text>
</comment>
<dbReference type="PANTHER" id="PTHR24221:SF402">
    <property type="entry name" value="IRON-SULFUR CLUSTERS TRANSPORTER ABCB7, MITOCHONDRIAL"/>
    <property type="match status" value="1"/>
</dbReference>
<dbReference type="GeneID" id="43582169"/>
<evidence type="ECO:0000256" key="5">
    <source>
        <dbReference type="ARBA" id="ARBA00022741"/>
    </source>
</evidence>
<comment type="function">
    <text evidence="13">Performs an essential function in the generation of cytoplasmic iron-sulfur proteins by mediating the ATP-dependent export of Fe/S cluster precursors synthesized by NFS1 and other mitochondrial proteins. Hydrolyzes ATP. Binds glutathione and may function by transporting a glutathione-conjugated iron-sulfur compound.</text>
</comment>
<evidence type="ECO:0000256" key="6">
    <source>
        <dbReference type="ARBA" id="ARBA00022840"/>
    </source>
</evidence>